<dbReference type="Proteomes" id="UP001432027">
    <property type="component" value="Unassembled WGS sequence"/>
</dbReference>
<gene>
    <name evidence="2" type="ORF">PENTCL1PPCAC_16662</name>
</gene>
<accession>A0AAV5TJP2</accession>
<feature type="compositionally biased region" description="Basic residues" evidence="1">
    <location>
        <begin position="24"/>
        <end position="37"/>
    </location>
</feature>
<dbReference type="AlphaFoldDB" id="A0AAV5TJP2"/>
<feature type="non-terminal residue" evidence="2">
    <location>
        <position position="1"/>
    </location>
</feature>
<proteinExistence type="predicted"/>
<name>A0AAV5TJP2_9BILA</name>
<keyword evidence="3" id="KW-1185">Reference proteome</keyword>
<evidence type="ECO:0000313" key="3">
    <source>
        <dbReference type="Proteomes" id="UP001432027"/>
    </source>
</evidence>
<feature type="region of interest" description="Disordered" evidence="1">
    <location>
        <begin position="16"/>
        <end position="39"/>
    </location>
</feature>
<dbReference type="EMBL" id="BTSX01000004">
    <property type="protein sequence ID" value="GMS94487.1"/>
    <property type="molecule type" value="Genomic_DNA"/>
</dbReference>
<comment type="caution">
    <text evidence="2">The sequence shown here is derived from an EMBL/GenBank/DDBJ whole genome shotgun (WGS) entry which is preliminary data.</text>
</comment>
<evidence type="ECO:0000256" key="1">
    <source>
        <dbReference type="SAM" id="MobiDB-lite"/>
    </source>
</evidence>
<organism evidence="2 3">
    <name type="scientific">Pristionchus entomophagus</name>
    <dbReference type="NCBI Taxonomy" id="358040"/>
    <lineage>
        <taxon>Eukaryota</taxon>
        <taxon>Metazoa</taxon>
        <taxon>Ecdysozoa</taxon>
        <taxon>Nematoda</taxon>
        <taxon>Chromadorea</taxon>
        <taxon>Rhabditida</taxon>
        <taxon>Rhabditina</taxon>
        <taxon>Diplogasteromorpha</taxon>
        <taxon>Diplogasteroidea</taxon>
        <taxon>Neodiplogasteridae</taxon>
        <taxon>Pristionchus</taxon>
    </lineage>
</organism>
<evidence type="ECO:0000313" key="2">
    <source>
        <dbReference type="EMBL" id="GMS94487.1"/>
    </source>
</evidence>
<protein>
    <submittedName>
        <fullName evidence="2">Uncharacterized protein</fullName>
    </submittedName>
</protein>
<sequence length="119" mass="13830">SPPPLIRKTHHLLPSSTSPIWLRPSRRKRRRSHRRNRVQSLHPMPLATFLPHPSSSDLECSLTIWHFPSCRPHIDPINRPIHILPGANRGNARSNCPEKELIYKYCQRHFTKVGSHTIC</sequence>
<reference evidence="2" key="1">
    <citation type="submission" date="2023-10" db="EMBL/GenBank/DDBJ databases">
        <title>Genome assembly of Pristionchus species.</title>
        <authorList>
            <person name="Yoshida K."/>
            <person name="Sommer R.J."/>
        </authorList>
    </citation>
    <scope>NUCLEOTIDE SEQUENCE</scope>
    <source>
        <strain evidence="2">RS0144</strain>
    </source>
</reference>